<keyword evidence="6" id="KW-0411">Iron-sulfur</keyword>
<comment type="caution">
    <text evidence="9">The sequence shown here is derived from an EMBL/GenBank/DDBJ whole genome shotgun (WGS) entry which is preliminary data.</text>
</comment>
<dbReference type="CDD" id="cd06185">
    <property type="entry name" value="PDR_like"/>
    <property type="match status" value="1"/>
</dbReference>
<dbReference type="PRINTS" id="PR00409">
    <property type="entry name" value="PHDIOXRDTASE"/>
</dbReference>
<dbReference type="GeneID" id="98050220"/>
<keyword evidence="4" id="KW-0560">Oxidoreductase</keyword>
<dbReference type="InterPro" id="IPR017938">
    <property type="entry name" value="Riboflavin_synthase-like_b-brl"/>
</dbReference>
<dbReference type="CDD" id="cd00207">
    <property type="entry name" value="fer2"/>
    <property type="match status" value="1"/>
</dbReference>
<dbReference type="PANTHER" id="PTHR30212:SF2">
    <property type="entry name" value="PROTEIN YIIM"/>
    <property type="match status" value="1"/>
</dbReference>
<dbReference type="InterPro" id="IPR017927">
    <property type="entry name" value="FAD-bd_FR_type"/>
</dbReference>
<dbReference type="PANTHER" id="PTHR30212">
    <property type="entry name" value="PROTEIN YIIM"/>
    <property type="match status" value="1"/>
</dbReference>
<dbReference type="InterPro" id="IPR012675">
    <property type="entry name" value="Beta-grasp_dom_sf"/>
</dbReference>
<sequence>MTRPAVHLRVAAVTDAAPGVRSLELAAAPGTGPLPAAPPGGHIGVEWAPGRWNSYSLTAPSPAPDRWHVSVARRPDSRGGSVWAHGLAPGDAVVATTPRSSFPPVDTARHHLLVAGGIGVTAVLSHARWHAFWGNPFTVLTVHRPGPAPHRDELRALCGDRLVEATGRVEAHTALERLLTTAPFGSHVHTCGPPGLIAAAARTARAAHWVDARIHAEAFVPEPGPGTPFRAVLRRSGRTVEVGARETLLDAVHRAGVAAPAMCRRGVCGECVTPVVDGRVEHRDTVLTADERADRMALCVSRAAGTALELDL</sequence>
<evidence type="ECO:0000256" key="4">
    <source>
        <dbReference type="ARBA" id="ARBA00023002"/>
    </source>
</evidence>
<evidence type="ECO:0000313" key="9">
    <source>
        <dbReference type="EMBL" id="NYG00103.1"/>
    </source>
</evidence>
<dbReference type="InterPro" id="IPR052353">
    <property type="entry name" value="Benzoxazolinone_Detox_Enz"/>
</dbReference>
<feature type="domain" description="2Fe-2S ferredoxin-type" evidence="7">
    <location>
        <begin position="229"/>
        <end position="312"/>
    </location>
</feature>
<name>A0A852VT82_PSEA5</name>
<keyword evidence="5" id="KW-0408">Iron</keyword>
<dbReference type="InterPro" id="IPR054582">
    <property type="entry name" value="DmmA-like_N"/>
</dbReference>
<dbReference type="Pfam" id="PF00111">
    <property type="entry name" value="Fer2"/>
    <property type="match status" value="1"/>
</dbReference>
<evidence type="ECO:0000259" key="7">
    <source>
        <dbReference type="PROSITE" id="PS51085"/>
    </source>
</evidence>
<keyword evidence="1" id="KW-0285">Flavoprotein</keyword>
<dbReference type="Gene3D" id="3.40.50.80">
    <property type="entry name" value="Nucleotide-binding domain of ferredoxin-NADP reductase (FNR) module"/>
    <property type="match status" value="1"/>
</dbReference>
<evidence type="ECO:0000313" key="10">
    <source>
        <dbReference type="Proteomes" id="UP000549695"/>
    </source>
</evidence>
<dbReference type="SUPFAM" id="SSF52343">
    <property type="entry name" value="Ferredoxin reductase-like, C-terminal NADP-linked domain"/>
    <property type="match status" value="1"/>
</dbReference>
<keyword evidence="10" id="KW-1185">Reference proteome</keyword>
<evidence type="ECO:0000256" key="3">
    <source>
        <dbReference type="ARBA" id="ARBA00022723"/>
    </source>
</evidence>
<dbReference type="RefSeq" id="WP_253069399.1">
    <property type="nucleotide sequence ID" value="NZ_BAAAJZ010000011.1"/>
</dbReference>
<dbReference type="GO" id="GO:0051537">
    <property type="term" value="F:2 iron, 2 sulfur cluster binding"/>
    <property type="evidence" value="ECO:0007669"/>
    <property type="project" value="UniProtKB-KW"/>
</dbReference>
<dbReference type="EMBL" id="JACCCZ010000001">
    <property type="protein sequence ID" value="NYG00103.1"/>
    <property type="molecule type" value="Genomic_DNA"/>
</dbReference>
<keyword evidence="2" id="KW-0001">2Fe-2S</keyword>
<protein>
    <submittedName>
        <fullName evidence="9">Ferredoxin-NADP reductase</fullName>
    </submittedName>
</protein>
<dbReference type="GO" id="GO:0046872">
    <property type="term" value="F:metal ion binding"/>
    <property type="evidence" value="ECO:0007669"/>
    <property type="project" value="UniProtKB-KW"/>
</dbReference>
<reference evidence="9 10" key="1">
    <citation type="submission" date="2020-07" db="EMBL/GenBank/DDBJ databases">
        <title>Sequencing the genomes of 1000 actinobacteria strains.</title>
        <authorList>
            <person name="Klenk H.-P."/>
        </authorList>
    </citation>
    <scope>NUCLEOTIDE SEQUENCE [LARGE SCALE GENOMIC DNA]</scope>
    <source>
        <strain evidence="9 10">DSM 44749</strain>
    </source>
</reference>
<proteinExistence type="predicted"/>
<organism evidence="9 10">
    <name type="scientific">Pseudonocardia alni</name>
    <name type="common">Amycolata alni</name>
    <dbReference type="NCBI Taxonomy" id="33907"/>
    <lineage>
        <taxon>Bacteria</taxon>
        <taxon>Bacillati</taxon>
        <taxon>Actinomycetota</taxon>
        <taxon>Actinomycetes</taxon>
        <taxon>Pseudonocardiales</taxon>
        <taxon>Pseudonocardiaceae</taxon>
        <taxon>Pseudonocardia</taxon>
    </lineage>
</organism>
<evidence type="ECO:0000256" key="1">
    <source>
        <dbReference type="ARBA" id="ARBA00022630"/>
    </source>
</evidence>
<dbReference type="InterPro" id="IPR001041">
    <property type="entry name" value="2Fe-2S_ferredoxin-type"/>
</dbReference>
<dbReference type="Gene3D" id="2.40.30.10">
    <property type="entry name" value="Translation factors"/>
    <property type="match status" value="1"/>
</dbReference>
<accession>A0A852VT82</accession>
<evidence type="ECO:0000256" key="5">
    <source>
        <dbReference type="ARBA" id="ARBA00023004"/>
    </source>
</evidence>
<dbReference type="Gene3D" id="3.10.20.30">
    <property type="match status" value="1"/>
</dbReference>
<dbReference type="InterPro" id="IPR036010">
    <property type="entry name" value="2Fe-2S_ferredoxin-like_sf"/>
</dbReference>
<dbReference type="PROSITE" id="PS51085">
    <property type="entry name" value="2FE2S_FER_2"/>
    <property type="match status" value="1"/>
</dbReference>
<gene>
    <name evidence="9" type="ORF">HDA37_000388</name>
</gene>
<evidence type="ECO:0000256" key="2">
    <source>
        <dbReference type="ARBA" id="ARBA00022714"/>
    </source>
</evidence>
<dbReference type="PROSITE" id="PS51384">
    <property type="entry name" value="FAD_FR"/>
    <property type="match status" value="1"/>
</dbReference>
<dbReference type="InterPro" id="IPR039261">
    <property type="entry name" value="FNR_nucleotide-bd"/>
</dbReference>
<feature type="domain" description="FAD-binding FR-type" evidence="8">
    <location>
        <begin position="3"/>
        <end position="105"/>
    </location>
</feature>
<dbReference type="SUPFAM" id="SSF63380">
    <property type="entry name" value="Riboflavin synthase domain-like"/>
    <property type="match status" value="1"/>
</dbReference>
<evidence type="ECO:0000256" key="6">
    <source>
        <dbReference type="ARBA" id="ARBA00023014"/>
    </source>
</evidence>
<dbReference type="GO" id="GO:0016491">
    <property type="term" value="F:oxidoreductase activity"/>
    <property type="evidence" value="ECO:0007669"/>
    <property type="project" value="UniProtKB-KW"/>
</dbReference>
<evidence type="ECO:0000259" key="8">
    <source>
        <dbReference type="PROSITE" id="PS51384"/>
    </source>
</evidence>
<dbReference type="SUPFAM" id="SSF54292">
    <property type="entry name" value="2Fe-2S ferredoxin-like"/>
    <property type="match status" value="1"/>
</dbReference>
<dbReference type="AlphaFoldDB" id="A0A852VT82"/>
<keyword evidence="3" id="KW-0479">Metal-binding</keyword>
<dbReference type="Proteomes" id="UP000549695">
    <property type="component" value="Unassembled WGS sequence"/>
</dbReference>
<dbReference type="Pfam" id="PF22290">
    <property type="entry name" value="DmmA-like_N"/>
    <property type="match status" value="1"/>
</dbReference>